<dbReference type="EMBL" id="JABSTV010001245">
    <property type="protein sequence ID" value="KAH7981910.1"/>
    <property type="molecule type" value="Genomic_DNA"/>
</dbReference>
<evidence type="ECO:0000313" key="2">
    <source>
        <dbReference type="Proteomes" id="UP000821837"/>
    </source>
</evidence>
<dbReference type="Proteomes" id="UP000821837">
    <property type="component" value="Chromosome 1"/>
</dbReference>
<accession>A0A9D4QH16</accession>
<comment type="caution">
    <text evidence="1">The sequence shown here is derived from an EMBL/GenBank/DDBJ whole genome shotgun (WGS) entry which is preliminary data.</text>
</comment>
<name>A0A9D4QH16_RHISA</name>
<keyword evidence="2" id="KW-1185">Reference proteome</keyword>
<evidence type="ECO:0000313" key="1">
    <source>
        <dbReference type="EMBL" id="KAH7981910.1"/>
    </source>
</evidence>
<gene>
    <name evidence="1" type="ORF">HPB52_001758</name>
</gene>
<proteinExistence type="predicted"/>
<organism evidence="1 2">
    <name type="scientific">Rhipicephalus sanguineus</name>
    <name type="common">Brown dog tick</name>
    <name type="synonym">Ixodes sanguineus</name>
    <dbReference type="NCBI Taxonomy" id="34632"/>
    <lineage>
        <taxon>Eukaryota</taxon>
        <taxon>Metazoa</taxon>
        <taxon>Ecdysozoa</taxon>
        <taxon>Arthropoda</taxon>
        <taxon>Chelicerata</taxon>
        <taxon>Arachnida</taxon>
        <taxon>Acari</taxon>
        <taxon>Parasitiformes</taxon>
        <taxon>Ixodida</taxon>
        <taxon>Ixodoidea</taxon>
        <taxon>Ixodidae</taxon>
        <taxon>Rhipicephalinae</taxon>
        <taxon>Rhipicephalus</taxon>
        <taxon>Rhipicephalus</taxon>
    </lineage>
</organism>
<dbReference type="AlphaFoldDB" id="A0A9D4QH16"/>
<protein>
    <submittedName>
        <fullName evidence="1">Uncharacterized protein</fullName>
    </submittedName>
</protein>
<reference evidence="1" key="1">
    <citation type="journal article" date="2020" name="Cell">
        <title>Large-Scale Comparative Analyses of Tick Genomes Elucidate Their Genetic Diversity and Vector Capacities.</title>
        <authorList>
            <consortium name="Tick Genome and Microbiome Consortium (TIGMIC)"/>
            <person name="Jia N."/>
            <person name="Wang J."/>
            <person name="Shi W."/>
            <person name="Du L."/>
            <person name="Sun Y."/>
            <person name="Zhan W."/>
            <person name="Jiang J.F."/>
            <person name="Wang Q."/>
            <person name="Zhang B."/>
            <person name="Ji P."/>
            <person name="Bell-Sakyi L."/>
            <person name="Cui X.M."/>
            <person name="Yuan T.T."/>
            <person name="Jiang B.G."/>
            <person name="Yang W.F."/>
            <person name="Lam T.T."/>
            <person name="Chang Q.C."/>
            <person name="Ding S.J."/>
            <person name="Wang X.J."/>
            <person name="Zhu J.G."/>
            <person name="Ruan X.D."/>
            <person name="Zhao L."/>
            <person name="Wei J.T."/>
            <person name="Ye R.Z."/>
            <person name="Que T.C."/>
            <person name="Du C.H."/>
            <person name="Zhou Y.H."/>
            <person name="Cheng J.X."/>
            <person name="Dai P.F."/>
            <person name="Guo W.B."/>
            <person name="Han X.H."/>
            <person name="Huang E.J."/>
            <person name="Li L.F."/>
            <person name="Wei W."/>
            <person name="Gao Y.C."/>
            <person name="Liu J.Z."/>
            <person name="Shao H.Z."/>
            <person name="Wang X."/>
            <person name="Wang C.C."/>
            <person name="Yang T.C."/>
            <person name="Huo Q.B."/>
            <person name="Li W."/>
            <person name="Chen H.Y."/>
            <person name="Chen S.E."/>
            <person name="Zhou L.G."/>
            <person name="Ni X.B."/>
            <person name="Tian J.H."/>
            <person name="Sheng Y."/>
            <person name="Liu T."/>
            <person name="Pan Y.S."/>
            <person name="Xia L.Y."/>
            <person name="Li J."/>
            <person name="Zhao F."/>
            <person name="Cao W.C."/>
        </authorList>
    </citation>
    <scope>NUCLEOTIDE SEQUENCE</scope>
    <source>
        <strain evidence="1">Rsan-2018</strain>
    </source>
</reference>
<reference evidence="1" key="2">
    <citation type="submission" date="2021-09" db="EMBL/GenBank/DDBJ databases">
        <authorList>
            <person name="Jia N."/>
            <person name="Wang J."/>
            <person name="Shi W."/>
            <person name="Du L."/>
            <person name="Sun Y."/>
            <person name="Zhan W."/>
            <person name="Jiang J."/>
            <person name="Wang Q."/>
            <person name="Zhang B."/>
            <person name="Ji P."/>
            <person name="Sakyi L.B."/>
            <person name="Cui X."/>
            <person name="Yuan T."/>
            <person name="Jiang B."/>
            <person name="Yang W."/>
            <person name="Lam T.T.-Y."/>
            <person name="Chang Q."/>
            <person name="Ding S."/>
            <person name="Wang X."/>
            <person name="Zhu J."/>
            <person name="Ruan X."/>
            <person name="Zhao L."/>
            <person name="Wei J."/>
            <person name="Que T."/>
            <person name="Du C."/>
            <person name="Cheng J."/>
            <person name="Dai P."/>
            <person name="Han X."/>
            <person name="Huang E."/>
            <person name="Gao Y."/>
            <person name="Liu J."/>
            <person name="Shao H."/>
            <person name="Ye R."/>
            <person name="Li L."/>
            <person name="Wei W."/>
            <person name="Wang X."/>
            <person name="Wang C."/>
            <person name="Huo Q."/>
            <person name="Li W."/>
            <person name="Guo W."/>
            <person name="Chen H."/>
            <person name="Chen S."/>
            <person name="Zhou L."/>
            <person name="Zhou L."/>
            <person name="Ni X."/>
            <person name="Tian J."/>
            <person name="Zhou Y."/>
            <person name="Sheng Y."/>
            <person name="Liu T."/>
            <person name="Pan Y."/>
            <person name="Xia L."/>
            <person name="Li J."/>
            <person name="Zhao F."/>
            <person name="Cao W."/>
        </authorList>
    </citation>
    <scope>NUCLEOTIDE SEQUENCE</scope>
    <source>
        <strain evidence="1">Rsan-2018</strain>
        <tissue evidence="1">Larvae</tissue>
    </source>
</reference>
<sequence>MIAALKVAPCFPGPACSLNWNLFCGPRERPPALDLEGLLDRPLFCGPRVRLLHLKWPLNPDLELHLDYSDAVRTPVSAVQCRVLSGFSSGSA</sequence>